<dbReference type="AlphaFoldDB" id="A0A329MH77"/>
<sequence>MLGCTGIGSRNGTEEGTVKSNFGPAGVGVGVGVGVDVGGGELPLGDGVGDAGPYVTSIEFGYK</sequence>
<evidence type="ECO:0000313" key="3">
    <source>
        <dbReference type="Proteomes" id="UP000250369"/>
    </source>
</evidence>
<organism evidence="2 3">
    <name type="scientific">Paenibacillus contaminans</name>
    <dbReference type="NCBI Taxonomy" id="450362"/>
    <lineage>
        <taxon>Bacteria</taxon>
        <taxon>Bacillati</taxon>
        <taxon>Bacillota</taxon>
        <taxon>Bacilli</taxon>
        <taxon>Bacillales</taxon>
        <taxon>Paenibacillaceae</taxon>
        <taxon>Paenibacillus</taxon>
    </lineage>
</organism>
<reference evidence="2 3" key="1">
    <citation type="journal article" date="2009" name="Int. J. Syst. Evol. Microbiol.">
        <title>Paenibacillus contaminans sp. nov., isolated from a contaminated laboratory plate.</title>
        <authorList>
            <person name="Chou J.H."/>
            <person name="Lee J.H."/>
            <person name="Lin M.C."/>
            <person name="Chang P.S."/>
            <person name="Arun A.B."/>
            <person name="Young C.C."/>
            <person name="Chen W.M."/>
        </authorList>
    </citation>
    <scope>NUCLEOTIDE SEQUENCE [LARGE SCALE GENOMIC DNA]</scope>
    <source>
        <strain evidence="2 3">CKOBP-6</strain>
    </source>
</reference>
<evidence type="ECO:0000313" key="2">
    <source>
        <dbReference type="EMBL" id="RAV19042.1"/>
    </source>
</evidence>
<comment type="caution">
    <text evidence="2">The sequence shown here is derived from an EMBL/GenBank/DDBJ whole genome shotgun (WGS) entry which is preliminary data.</text>
</comment>
<protein>
    <submittedName>
        <fullName evidence="2">Uncharacterized protein</fullName>
    </submittedName>
</protein>
<keyword evidence="3" id="KW-1185">Reference proteome</keyword>
<dbReference type="Proteomes" id="UP000250369">
    <property type="component" value="Unassembled WGS sequence"/>
</dbReference>
<name>A0A329MH77_9BACL</name>
<evidence type="ECO:0000256" key="1">
    <source>
        <dbReference type="SAM" id="MobiDB-lite"/>
    </source>
</evidence>
<accession>A0A329MH77</accession>
<gene>
    <name evidence="2" type="ORF">DQG23_23160</name>
</gene>
<dbReference type="EMBL" id="QMFB01000014">
    <property type="protein sequence ID" value="RAV19042.1"/>
    <property type="molecule type" value="Genomic_DNA"/>
</dbReference>
<feature type="region of interest" description="Disordered" evidence="1">
    <location>
        <begin position="1"/>
        <end position="20"/>
    </location>
</feature>
<proteinExistence type="predicted"/>